<dbReference type="OrthoDB" id="10611160at2759"/>
<dbReference type="Proteomes" id="UP000799441">
    <property type="component" value="Unassembled WGS sequence"/>
</dbReference>
<reference evidence="2" key="1">
    <citation type="journal article" date="2020" name="Stud. Mycol.">
        <title>101 Dothideomycetes genomes: a test case for predicting lifestyles and emergence of pathogens.</title>
        <authorList>
            <person name="Haridas S."/>
            <person name="Albert R."/>
            <person name="Binder M."/>
            <person name="Bloem J."/>
            <person name="Labutti K."/>
            <person name="Salamov A."/>
            <person name="Andreopoulos B."/>
            <person name="Baker S."/>
            <person name="Barry K."/>
            <person name="Bills G."/>
            <person name="Bluhm B."/>
            <person name="Cannon C."/>
            <person name="Castanera R."/>
            <person name="Culley D."/>
            <person name="Daum C."/>
            <person name="Ezra D."/>
            <person name="Gonzalez J."/>
            <person name="Henrissat B."/>
            <person name="Kuo A."/>
            <person name="Liang C."/>
            <person name="Lipzen A."/>
            <person name="Lutzoni F."/>
            <person name="Magnuson J."/>
            <person name="Mondo S."/>
            <person name="Nolan M."/>
            <person name="Ohm R."/>
            <person name="Pangilinan J."/>
            <person name="Park H.-J."/>
            <person name="Ramirez L."/>
            <person name="Alfaro M."/>
            <person name="Sun H."/>
            <person name="Tritt A."/>
            <person name="Yoshinaga Y."/>
            <person name="Zwiers L.-H."/>
            <person name="Turgeon B."/>
            <person name="Goodwin S."/>
            <person name="Spatafora J."/>
            <person name="Crous P."/>
            <person name="Grigoriev I."/>
        </authorList>
    </citation>
    <scope>NUCLEOTIDE SEQUENCE</scope>
    <source>
        <strain evidence="2">CBS 116435</strain>
    </source>
</reference>
<gene>
    <name evidence="2" type="ORF">K431DRAFT_323070</name>
</gene>
<feature type="compositionally biased region" description="Pro residues" evidence="1">
    <location>
        <begin position="76"/>
        <end position="87"/>
    </location>
</feature>
<protein>
    <submittedName>
        <fullName evidence="2">Uncharacterized protein</fullName>
    </submittedName>
</protein>
<sequence length="135" mass="14139">MAGSCINSLMLGMPPPPPPPAPASSPPLPPPPPPNLPAISLRRGLFIKLFIVSGLDMRFCAICRIMGFCMIEFRSKPPPPPPPPPSIPASEERSGMPPPPPPPPPPAPGDTERADESPVGLEVAFSSSTRRLAVS</sequence>
<name>A0A9P4ULR0_9PEZI</name>
<comment type="caution">
    <text evidence="2">The sequence shown here is derived from an EMBL/GenBank/DDBJ whole genome shotgun (WGS) entry which is preliminary data.</text>
</comment>
<accession>A0A9P4ULR0</accession>
<feature type="region of interest" description="Disordered" evidence="1">
    <location>
        <begin position="74"/>
        <end position="135"/>
    </location>
</feature>
<proteinExistence type="predicted"/>
<feature type="compositionally biased region" description="Pro residues" evidence="1">
    <location>
        <begin position="13"/>
        <end position="36"/>
    </location>
</feature>
<evidence type="ECO:0000256" key="1">
    <source>
        <dbReference type="SAM" id="MobiDB-lite"/>
    </source>
</evidence>
<dbReference type="AlphaFoldDB" id="A0A9P4ULR0"/>
<evidence type="ECO:0000313" key="2">
    <source>
        <dbReference type="EMBL" id="KAF2717571.1"/>
    </source>
</evidence>
<feature type="region of interest" description="Disordered" evidence="1">
    <location>
        <begin position="11"/>
        <end position="37"/>
    </location>
</feature>
<feature type="compositionally biased region" description="Polar residues" evidence="1">
    <location>
        <begin position="125"/>
        <end position="135"/>
    </location>
</feature>
<keyword evidence="3" id="KW-1185">Reference proteome</keyword>
<feature type="compositionally biased region" description="Pro residues" evidence="1">
    <location>
        <begin position="96"/>
        <end position="108"/>
    </location>
</feature>
<evidence type="ECO:0000313" key="3">
    <source>
        <dbReference type="Proteomes" id="UP000799441"/>
    </source>
</evidence>
<organism evidence="2 3">
    <name type="scientific">Polychaeton citri CBS 116435</name>
    <dbReference type="NCBI Taxonomy" id="1314669"/>
    <lineage>
        <taxon>Eukaryota</taxon>
        <taxon>Fungi</taxon>
        <taxon>Dikarya</taxon>
        <taxon>Ascomycota</taxon>
        <taxon>Pezizomycotina</taxon>
        <taxon>Dothideomycetes</taxon>
        <taxon>Dothideomycetidae</taxon>
        <taxon>Capnodiales</taxon>
        <taxon>Capnodiaceae</taxon>
        <taxon>Polychaeton</taxon>
    </lineage>
</organism>
<dbReference type="EMBL" id="MU003841">
    <property type="protein sequence ID" value="KAF2717571.1"/>
    <property type="molecule type" value="Genomic_DNA"/>
</dbReference>